<evidence type="ECO:0000313" key="4">
    <source>
        <dbReference type="EMBL" id="HIT97960.1"/>
    </source>
</evidence>
<accession>A0A9D1H984</accession>
<organism evidence="4 5">
    <name type="scientific">Candidatus Merdimorpha stercoravium</name>
    <dbReference type="NCBI Taxonomy" id="2840863"/>
    <lineage>
        <taxon>Bacteria</taxon>
        <taxon>Pseudomonadati</taxon>
        <taxon>Bacteroidota</taxon>
        <taxon>Flavobacteriia</taxon>
        <taxon>Flavobacteriales</taxon>
        <taxon>Candidatus Merdimorpha</taxon>
    </lineage>
</organism>
<dbReference type="InterPro" id="IPR016032">
    <property type="entry name" value="Sig_transdc_resp-reg_C-effctor"/>
</dbReference>
<feature type="DNA-binding region" description="OmpR/PhoB-type" evidence="2">
    <location>
        <begin position="4"/>
        <end position="101"/>
    </location>
</feature>
<evidence type="ECO:0000259" key="3">
    <source>
        <dbReference type="PROSITE" id="PS51755"/>
    </source>
</evidence>
<dbReference type="CDD" id="cd00383">
    <property type="entry name" value="trans_reg_C"/>
    <property type="match status" value="1"/>
</dbReference>
<reference evidence="4" key="1">
    <citation type="submission" date="2020-10" db="EMBL/GenBank/DDBJ databases">
        <authorList>
            <person name="Gilroy R."/>
        </authorList>
    </citation>
    <scope>NUCLEOTIDE SEQUENCE</scope>
    <source>
        <strain evidence="4">1383</strain>
    </source>
</reference>
<dbReference type="PROSITE" id="PS51755">
    <property type="entry name" value="OMPR_PHOB"/>
    <property type="match status" value="1"/>
</dbReference>
<dbReference type="Proteomes" id="UP000824161">
    <property type="component" value="Unassembled WGS sequence"/>
</dbReference>
<dbReference type="AlphaFoldDB" id="A0A9D1H984"/>
<keyword evidence="1 2" id="KW-0238">DNA-binding</keyword>
<dbReference type="EMBL" id="DVLY01000091">
    <property type="protein sequence ID" value="HIT97960.1"/>
    <property type="molecule type" value="Genomic_DNA"/>
</dbReference>
<gene>
    <name evidence="4" type="ORF">IAC44_03885</name>
</gene>
<evidence type="ECO:0000313" key="5">
    <source>
        <dbReference type="Proteomes" id="UP000824161"/>
    </source>
</evidence>
<dbReference type="InterPro" id="IPR001867">
    <property type="entry name" value="OmpR/PhoB-type_DNA-bd"/>
</dbReference>
<protein>
    <submittedName>
        <fullName evidence="4">Winged helix-turn-helix transcriptional regulator</fullName>
    </submittedName>
</protein>
<proteinExistence type="predicted"/>
<dbReference type="InterPro" id="IPR036388">
    <property type="entry name" value="WH-like_DNA-bd_sf"/>
</dbReference>
<dbReference type="GO" id="GO:0006355">
    <property type="term" value="P:regulation of DNA-templated transcription"/>
    <property type="evidence" value="ECO:0007669"/>
    <property type="project" value="InterPro"/>
</dbReference>
<dbReference type="SMART" id="SM00862">
    <property type="entry name" value="Trans_reg_C"/>
    <property type="match status" value="1"/>
</dbReference>
<dbReference type="GO" id="GO:0003677">
    <property type="term" value="F:DNA binding"/>
    <property type="evidence" value="ECO:0007669"/>
    <property type="project" value="UniProtKB-UniRule"/>
</dbReference>
<sequence>MNMQTEFKIGAYVFDFRKRTLTFEGESRKLTTREAELLLIFCENMGELVERSFILKKLWGYDDFFNARSMDVFITKLRKYLGQDPNVQLANVRGKGYKLLCEKD</sequence>
<feature type="domain" description="OmpR/PhoB-type" evidence="3">
    <location>
        <begin position="4"/>
        <end position="101"/>
    </location>
</feature>
<name>A0A9D1H984_9FLAO</name>
<dbReference type="SUPFAM" id="SSF46894">
    <property type="entry name" value="C-terminal effector domain of the bipartite response regulators"/>
    <property type="match status" value="1"/>
</dbReference>
<evidence type="ECO:0000256" key="1">
    <source>
        <dbReference type="ARBA" id="ARBA00023125"/>
    </source>
</evidence>
<comment type="caution">
    <text evidence="4">The sequence shown here is derived from an EMBL/GenBank/DDBJ whole genome shotgun (WGS) entry which is preliminary data.</text>
</comment>
<reference evidence="4" key="2">
    <citation type="journal article" date="2021" name="PeerJ">
        <title>Extensive microbial diversity within the chicken gut microbiome revealed by metagenomics and culture.</title>
        <authorList>
            <person name="Gilroy R."/>
            <person name="Ravi A."/>
            <person name="Getino M."/>
            <person name="Pursley I."/>
            <person name="Horton D.L."/>
            <person name="Alikhan N.F."/>
            <person name="Baker D."/>
            <person name="Gharbi K."/>
            <person name="Hall N."/>
            <person name="Watson M."/>
            <person name="Adriaenssens E.M."/>
            <person name="Foster-Nyarko E."/>
            <person name="Jarju S."/>
            <person name="Secka A."/>
            <person name="Antonio M."/>
            <person name="Oren A."/>
            <person name="Chaudhuri R.R."/>
            <person name="La Ragione R."/>
            <person name="Hildebrand F."/>
            <person name="Pallen M.J."/>
        </authorList>
    </citation>
    <scope>NUCLEOTIDE SEQUENCE</scope>
    <source>
        <strain evidence="4">1383</strain>
    </source>
</reference>
<evidence type="ECO:0000256" key="2">
    <source>
        <dbReference type="PROSITE-ProRule" id="PRU01091"/>
    </source>
</evidence>
<dbReference type="Gene3D" id="1.10.10.10">
    <property type="entry name" value="Winged helix-like DNA-binding domain superfamily/Winged helix DNA-binding domain"/>
    <property type="match status" value="1"/>
</dbReference>
<dbReference type="Pfam" id="PF00486">
    <property type="entry name" value="Trans_reg_C"/>
    <property type="match status" value="1"/>
</dbReference>
<dbReference type="GO" id="GO:0000160">
    <property type="term" value="P:phosphorelay signal transduction system"/>
    <property type="evidence" value="ECO:0007669"/>
    <property type="project" value="InterPro"/>
</dbReference>